<organism evidence="1 2">
    <name type="scientific">Mycolicibacter senuensis</name>
    <dbReference type="NCBI Taxonomy" id="386913"/>
    <lineage>
        <taxon>Bacteria</taxon>
        <taxon>Bacillati</taxon>
        <taxon>Actinomycetota</taxon>
        <taxon>Actinomycetes</taxon>
        <taxon>Mycobacteriales</taxon>
        <taxon>Mycobacteriaceae</taxon>
        <taxon>Mycolicibacter</taxon>
    </lineage>
</organism>
<dbReference type="Proteomes" id="UP000465263">
    <property type="component" value="Unassembled WGS sequence"/>
</dbReference>
<accession>A0A7I9XI84</accession>
<dbReference type="AlphaFoldDB" id="A0A7I9XI84"/>
<comment type="caution">
    <text evidence="1">The sequence shown here is derived from an EMBL/GenBank/DDBJ whole genome shotgun (WGS) entry which is preliminary data.</text>
</comment>
<sequence>MKLLSSAWAVAGVIQAPTRATAGTQPAASGAVKRATQLMLAMLRRAPGISDDRSRWQDREVLPAAARQLLASAATERRWT</sequence>
<dbReference type="EMBL" id="BLKV01000001">
    <property type="protein sequence ID" value="GFG69683.1"/>
    <property type="molecule type" value="Genomic_DNA"/>
</dbReference>
<proteinExistence type="predicted"/>
<keyword evidence="2" id="KW-1185">Reference proteome</keyword>
<evidence type="ECO:0000313" key="1">
    <source>
        <dbReference type="EMBL" id="GFG69683.1"/>
    </source>
</evidence>
<reference evidence="1 2" key="1">
    <citation type="journal article" date="2019" name="Emerg. Microbes Infect.">
        <title>Comprehensive subspecies identification of 175 nontuberculous mycobacteria species based on 7547 genomic profiles.</title>
        <authorList>
            <person name="Matsumoto Y."/>
            <person name="Kinjo T."/>
            <person name="Motooka D."/>
            <person name="Nabeya D."/>
            <person name="Jung N."/>
            <person name="Uechi K."/>
            <person name="Horii T."/>
            <person name="Iida T."/>
            <person name="Fujita J."/>
            <person name="Nakamura S."/>
        </authorList>
    </citation>
    <scope>NUCLEOTIDE SEQUENCE [LARGE SCALE GENOMIC DNA]</scope>
    <source>
        <strain evidence="1 2">JCM 16017</strain>
    </source>
</reference>
<name>A0A7I9XI84_9MYCO</name>
<gene>
    <name evidence="1" type="ORF">MSEN_14030</name>
</gene>
<evidence type="ECO:0000313" key="2">
    <source>
        <dbReference type="Proteomes" id="UP000465263"/>
    </source>
</evidence>
<protein>
    <submittedName>
        <fullName evidence="1">Uncharacterized protein</fullName>
    </submittedName>
</protein>